<evidence type="ECO:0000256" key="3">
    <source>
        <dbReference type="SAM" id="MobiDB-lite"/>
    </source>
</evidence>
<dbReference type="AlphaFoldDB" id="A0A317FID4"/>
<feature type="region of interest" description="Disordered" evidence="3">
    <location>
        <begin position="43"/>
        <end position="80"/>
    </location>
</feature>
<dbReference type="InterPro" id="IPR050490">
    <property type="entry name" value="Bact_solute-bd_prot1"/>
</dbReference>
<evidence type="ECO:0008006" key="6">
    <source>
        <dbReference type="Google" id="ProtNLM"/>
    </source>
</evidence>
<dbReference type="SUPFAM" id="SSF53850">
    <property type="entry name" value="Periplasmic binding protein-like II"/>
    <property type="match status" value="1"/>
</dbReference>
<comment type="caution">
    <text evidence="4">The sequence shown here is derived from an EMBL/GenBank/DDBJ whole genome shotgun (WGS) entry which is preliminary data.</text>
</comment>
<evidence type="ECO:0000313" key="5">
    <source>
        <dbReference type="Proteomes" id="UP000245765"/>
    </source>
</evidence>
<dbReference type="PANTHER" id="PTHR43649">
    <property type="entry name" value="ARABINOSE-BINDING PROTEIN-RELATED"/>
    <property type="match status" value="1"/>
</dbReference>
<comment type="similarity">
    <text evidence="2">Belongs to the bacterial solute-binding protein 1 family.</text>
</comment>
<feature type="compositionally biased region" description="Basic and acidic residues" evidence="3">
    <location>
        <begin position="61"/>
        <end position="79"/>
    </location>
</feature>
<protein>
    <recommendedName>
        <fullName evidence="6">Extracellular solute-binding protein</fullName>
    </recommendedName>
</protein>
<sequence length="519" mass="56734">MWLPPHGVAAPCRAPSSAMSRVPRRSCRAFALRTRGARRCGFREQPSCRPAHPPVHSAKSCSHDSTVRKQGRDGREGMSDRNMTVLGRRTLLGGTAALGLGTPMLARAQAQTTIRWWSPQTAPAQREAYNFQIRAFEQANPGVRVVFEATSDEGYPAQMAAAFASQQVPSVVTHLPSFALATYWQNGLLEPMNDVIQAVGPQNYYEGANRIYEITPGQYCGTGIGNSAANMLWLRADLMQAAGISAPPRTWDQLRDACRRMQGRGVFGAPLPYGRNSMTSLIFICFVHGAGGQIFTPDLQVAVDSDAFRNALEFYKSMRELCPPGATGYSWGESLTAFVSGATATGIYTGRVLANVAAQNPRIADHISCHRYPTISADIAHWTFNDFPSVMIPKVAPNMDLAKRFAAHLFQPEGYIRQLHAAPGHVLPVLKTISAMPQYQDNAIINKYRAMVDLMSESAAAGHNLGWETPRHKPNTRAGAIIASHALSEAVQRYVINNEPMAQVVSVTAQRLEQLMRAS</sequence>
<dbReference type="Gene3D" id="3.40.190.10">
    <property type="entry name" value="Periplasmic binding protein-like II"/>
    <property type="match status" value="1"/>
</dbReference>
<organism evidence="4 5">
    <name type="scientific">Falsiroseomonas bella</name>
    <dbReference type="NCBI Taxonomy" id="2184016"/>
    <lineage>
        <taxon>Bacteria</taxon>
        <taxon>Pseudomonadati</taxon>
        <taxon>Pseudomonadota</taxon>
        <taxon>Alphaproteobacteria</taxon>
        <taxon>Acetobacterales</taxon>
        <taxon>Roseomonadaceae</taxon>
        <taxon>Falsiroseomonas</taxon>
    </lineage>
</organism>
<reference evidence="5" key="1">
    <citation type="submission" date="2018-05" db="EMBL/GenBank/DDBJ databases">
        <authorList>
            <person name="Du Z."/>
            <person name="Wang X."/>
        </authorList>
    </citation>
    <scope>NUCLEOTIDE SEQUENCE [LARGE SCALE GENOMIC DNA]</scope>
    <source>
        <strain evidence="5">CQN31</strain>
    </source>
</reference>
<name>A0A317FID4_9PROT</name>
<dbReference type="EMBL" id="QGNA01000002">
    <property type="protein sequence ID" value="PWS37326.1"/>
    <property type="molecule type" value="Genomic_DNA"/>
</dbReference>
<keyword evidence="5" id="KW-1185">Reference proteome</keyword>
<dbReference type="GO" id="GO:0042597">
    <property type="term" value="C:periplasmic space"/>
    <property type="evidence" value="ECO:0007669"/>
    <property type="project" value="UniProtKB-SubCell"/>
</dbReference>
<dbReference type="Proteomes" id="UP000245765">
    <property type="component" value="Unassembled WGS sequence"/>
</dbReference>
<accession>A0A317FID4</accession>
<evidence type="ECO:0000313" key="4">
    <source>
        <dbReference type="EMBL" id="PWS37326.1"/>
    </source>
</evidence>
<dbReference type="InterPro" id="IPR006059">
    <property type="entry name" value="SBP"/>
</dbReference>
<comment type="subcellular location">
    <subcellularLocation>
        <location evidence="1">Periplasm</location>
    </subcellularLocation>
</comment>
<dbReference type="Pfam" id="PF01547">
    <property type="entry name" value="SBP_bac_1"/>
    <property type="match status" value="1"/>
</dbReference>
<evidence type="ECO:0000256" key="1">
    <source>
        <dbReference type="ARBA" id="ARBA00004418"/>
    </source>
</evidence>
<evidence type="ECO:0000256" key="2">
    <source>
        <dbReference type="ARBA" id="ARBA00008520"/>
    </source>
</evidence>
<proteinExistence type="inferred from homology"/>
<gene>
    <name evidence="4" type="ORF">DFH01_10790</name>
</gene>
<dbReference type="PANTHER" id="PTHR43649:SF12">
    <property type="entry name" value="DIACETYLCHITOBIOSE BINDING PROTEIN DASA"/>
    <property type="match status" value="1"/>
</dbReference>